<dbReference type="Pfam" id="PF00102">
    <property type="entry name" value="Y_phosphatase"/>
    <property type="match status" value="1"/>
</dbReference>
<dbReference type="SMART" id="SM00404">
    <property type="entry name" value="PTPc_motif"/>
    <property type="match status" value="1"/>
</dbReference>
<dbReference type="GO" id="GO:0004725">
    <property type="term" value="F:protein tyrosine phosphatase activity"/>
    <property type="evidence" value="ECO:0007669"/>
    <property type="project" value="InterPro"/>
</dbReference>
<dbReference type="InterPro" id="IPR029021">
    <property type="entry name" value="Prot-tyrosine_phosphatase-like"/>
</dbReference>
<dbReference type="PANTHER" id="PTHR23030:SF30">
    <property type="entry name" value="TYROSINE-PROTEIN PHOSPHATASE NON-RECEPTOR TYPE 23"/>
    <property type="match status" value="1"/>
</dbReference>
<dbReference type="PROSITE" id="PS50056">
    <property type="entry name" value="TYR_PHOSPHATASE_2"/>
    <property type="match status" value="1"/>
</dbReference>
<name>A0AAW1IVF8_POPJA</name>
<accession>A0AAW1IVF8</accession>
<dbReference type="EMBL" id="JASPKY010000526">
    <property type="protein sequence ID" value="KAK9694003.1"/>
    <property type="molecule type" value="Genomic_DNA"/>
</dbReference>
<dbReference type="Gene3D" id="3.90.190.10">
    <property type="entry name" value="Protein tyrosine phosphatase superfamily"/>
    <property type="match status" value="1"/>
</dbReference>
<feature type="compositionally biased region" description="Polar residues" evidence="1">
    <location>
        <begin position="1204"/>
        <end position="1220"/>
    </location>
</feature>
<dbReference type="GO" id="GO:0009653">
    <property type="term" value="P:anatomical structure morphogenesis"/>
    <property type="evidence" value="ECO:0007669"/>
    <property type="project" value="UniProtKB-ARBA"/>
</dbReference>
<proteinExistence type="predicted"/>
<dbReference type="PROSITE" id="PS00383">
    <property type="entry name" value="TYR_PHOSPHATASE_1"/>
    <property type="match status" value="1"/>
</dbReference>
<dbReference type="GO" id="GO:0032456">
    <property type="term" value="P:endocytic recycling"/>
    <property type="evidence" value="ECO:0007669"/>
    <property type="project" value="TreeGrafter"/>
</dbReference>
<dbReference type="GO" id="GO:0043328">
    <property type="term" value="P:protein transport to vacuole involved in ubiquitin-dependent protein catabolic process via the multivesicular body sorting pathway"/>
    <property type="evidence" value="ECO:0007669"/>
    <property type="project" value="TreeGrafter"/>
</dbReference>
<keyword evidence="5" id="KW-1185">Reference proteome</keyword>
<organism evidence="4 5">
    <name type="scientific">Popillia japonica</name>
    <name type="common">Japanese beetle</name>
    <dbReference type="NCBI Taxonomy" id="7064"/>
    <lineage>
        <taxon>Eukaryota</taxon>
        <taxon>Metazoa</taxon>
        <taxon>Ecdysozoa</taxon>
        <taxon>Arthropoda</taxon>
        <taxon>Hexapoda</taxon>
        <taxon>Insecta</taxon>
        <taxon>Pterygota</taxon>
        <taxon>Neoptera</taxon>
        <taxon>Endopterygota</taxon>
        <taxon>Coleoptera</taxon>
        <taxon>Polyphaga</taxon>
        <taxon>Scarabaeiformia</taxon>
        <taxon>Scarabaeidae</taxon>
        <taxon>Rutelinae</taxon>
        <taxon>Popillia</taxon>
    </lineage>
</organism>
<sequence length="1242" mass="138733">MLRDIQQLLKDEGQKEKEYQAIMGKRAPSIVATDLSREAAKYQEAHGKASESNQNLHKAMTAHVANIKVLAMPLSQLQQHIPSIDLPNPNIDEAKLTQIQKLVGKVEEMRNQRAMLWGQLRDADDITGKLVTKQNDPNLEELFQKELEKHKKLTELIEQNAAAQDNICKALVDIYAQFTNSRKYLQDVLNKRATVLTNLIGSYDMYEDLLSKANKGIEFYDKLETNVSKLFQRIKSACKVQDEEREQILLKNNQIKGADVVIGGAGMSRAPKLKDYLDNLKADKIASYPVDTNTNFQSPQVYQSSVSDSQQWPPGIRPTPVGSEITTTVSSLANLKNENRLDYGSGQVAYGAYGTSNQYNQVYTYSAGYNNPISNPGSNYTNPVTTANVTSQPDYSSYAGTSAANSTTLPAQAGFPDSVYNPATHSNQPVSNTATNNPGPAGQDSYNYNVAGLIQAVIPRARMGLPVRLRLANQSAIYTQPSSYQPTGYDGQAVYNQAGYNMAAMYGGTVTQAGYTQPVTQTTYTYPQGSYNQNNYVQPTTQSGYVQPTTQASYVQPTNHAGYTPLPTHQLNQSAAQEKSLDTVLSERMAALMPKSKKDANPNPYVPTQYPQYDQVQGYNQADNYSYANTNMPVNSYYTMSNTNYPYVTTSEQSAVDVANYSSAVNATVTATITDTTYGYSGQGGTYPTNYYQTTQTTTATNDQLPPTYNTDMYTTNAYNTTYSDPAALMSAQGQDQTYLYQQYYAQNTPQYYNYPQQQNSHPSAEYDAQTYYNYTTSTYTGDNQAVQPPTAASSAASVTSVSSITAISITAKKTESSIDLLSGIDFNISVAPLMPQQKVEKTEEDKDKDKEKEVPKIQAVDTPTTATIPVNIPVTTKREEKLKPVTLVRKKIVRPTTDPFQNTEVVKQFVQEVDKFEKFCDTLVTKTLNGPTTLDLKWKEVQDRQENEGYNKSISVARCYPLKNRFPDILPYDYSRVELRSTKDDYINASYVKDASQNCPVYIVTQAPTQSTTLDFWTMIWEQEVELIICLLNKNETENEMYWPKDIGKDIIISNFVISLVSTVTKDHWIERRINVSQPDQRKLKSLLHLQFISWPGSIFPTTPIPFVNFVKETVTKYDELDMASPILVHCSAGIGRSGLFCLLVTAVLEITINPVVIPDIALICGRMSTKRKNILRDREHLRFCYVAFLYYLKELQSRFKPESTTSGHSRKASTSSLNMPPVVDDPFSSLDPLWASKRSN</sequence>
<dbReference type="SMART" id="SM00194">
    <property type="entry name" value="PTPc"/>
    <property type="match status" value="1"/>
</dbReference>
<dbReference type="InterPro" id="IPR003595">
    <property type="entry name" value="Tyr_Pase_cat"/>
</dbReference>
<dbReference type="GO" id="GO:0048666">
    <property type="term" value="P:neuron development"/>
    <property type="evidence" value="ECO:0007669"/>
    <property type="project" value="UniProtKB-ARBA"/>
</dbReference>
<dbReference type="Pfam" id="PF13949">
    <property type="entry name" value="ALIX_LYPXL_bnd"/>
    <property type="match status" value="1"/>
</dbReference>
<feature type="domain" description="Tyrosine specific protein phosphatases" evidence="3">
    <location>
        <begin position="1106"/>
        <end position="1184"/>
    </location>
</feature>
<evidence type="ECO:0000256" key="1">
    <source>
        <dbReference type="SAM" id="MobiDB-lite"/>
    </source>
</evidence>
<evidence type="ECO:0000259" key="3">
    <source>
        <dbReference type="PROSITE" id="PS50056"/>
    </source>
</evidence>
<dbReference type="PANTHER" id="PTHR23030">
    <property type="entry name" value="PCD6 INTERACTING PROTEIN-RELATED"/>
    <property type="match status" value="1"/>
</dbReference>
<feature type="domain" description="Tyrosine-protein phosphatase" evidence="2">
    <location>
        <begin position="964"/>
        <end position="1193"/>
    </location>
</feature>
<dbReference type="PROSITE" id="PS50055">
    <property type="entry name" value="TYR_PHOSPHATASE_PTP"/>
    <property type="match status" value="1"/>
</dbReference>
<dbReference type="Proteomes" id="UP001458880">
    <property type="component" value="Unassembled WGS sequence"/>
</dbReference>
<reference evidence="4 5" key="1">
    <citation type="journal article" date="2024" name="BMC Genomics">
        <title>De novo assembly and annotation of Popillia japonica's genome with initial clues to its potential as an invasive pest.</title>
        <authorList>
            <person name="Cucini C."/>
            <person name="Boschi S."/>
            <person name="Funari R."/>
            <person name="Cardaioli E."/>
            <person name="Iannotti N."/>
            <person name="Marturano G."/>
            <person name="Paoli F."/>
            <person name="Bruttini M."/>
            <person name="Carapelli A."/>
            <person name="Frati F."/>
            <person name="Nardi F."/>
        </authorList>
    </citation>
    <scope>NUCLEOTIDE SEQUENCE [LARGE SCALE GENOMIC DNA]</scope>
    <source>
        <strain evidence="4">DMR45628</strain>
    </source>
</reference>
<evidence type="ECO:0000313" key="5">
    <source>
        <dbReference type="Proteomes" id="UP001458880"/>
    </source>
</evidence>
<dbReference type="InterPro" id="IPR016130">
    <property type="entry name" value="Tyr_Pase_AS"/>
</dbReference>
<dbReference type="GO" id="GO:0005768">
    <property type="term" value="C:endosome"/>
    <property type="evidence" value="ECO:0007669"/>
    <property type="project" value="TreeGrafter"/>
</dbReference>
<protein>
    <submittedName>
        <fullName evidence="4">Protein-tyrosine phosphatase</fullName>
    </submittedName>
</protein>
<feature type="region of interest" description="Disordered" evidence="1">
    <location>
        <begin position="418"/>
        <end position="443"/>
    </location>
</feature>
<dbReference type="InterPro" id="IPR025304">
    <property type="entry name" value="ALIX_V_dom"/>
</dbReference>
<dbReference type="InterPro" id="IPR000387">
    <property type="entry name" value="Tyr_Pase_dom"/>
</dbReference>
<evidence type="ECO:0000313" key="4">
    <source>
        <dbReference type="EMBL" id="KAK9694003.1"/>
    </source>
</evidence>
<dbReference type="Gene3D" id="1.20.120.560">
    <property type="entry name" value="alix/aip1 in complex with the ypdl late domain"/>
    <property type="match status" value="1"/>
</dbReference>
<dbReference type="InterPro" id="IPR000242">
    <property type="entry name" value="PTP_cat"/>
</dbReference>
<dbReference type="GO" id="GO:0045022">
    <property type="term" value="P:early endosome to late endosome transport"/>
    <property type="evidence" value="ECO:0007669"/>
    <property type="project" value="TreeGrafter"/>
</dbReference>
<feature type="compositionally biased region" description="Polar residues" evidence="1">
    <location>
        <begin position="421"/>
        <end position="443"/>
    </location>
</feature>
<comment type="caution">
    <text evidence="4">The sequence shown here is derived from an EMBL/GenBank/DDBJ whole genome shotgun (WGS) entry which is preliminary data.</text>
</comment>
<evidence type="ECO:0000259" key="2">
    <source>
        <dbReference type="PROSITE" id="PS50055"/>
    </source>
</evidence>
<dbReference type="AlphaFoldDB" id="A0AAW1IVF8"/>
<feature type="region of interest" description="Disordered" evidence="1">
    <location>
        <begin position="1203"/>
        <end position="1242"/>
    </location>
</feature>
<dbReference type="PRINTS" id="PR00700">
    <property type="entry name" value="PRTYPHPHTASE"/>
</dbReference>
<gene>
    <name evidence="4" type="ORF">QE152_g33823</name>
</gene>
<dbReference type="SUPFAM" id="SSF52799">
    <property type="entry name" value="(Phosphotyrosine protein) phosphatases II"/>
    <property type="match status" value="1"/>
</dbReference>